<sequence length="168" mass="18183">MTKNIPYDTLRANYAPSTPSHAGYVSLADLYRQIGWDEFISNPNYQNTCAIRVSLALVKSGYPLTAGSHRILSGPYKGKRVQVSMTKLADLLATPAWLGKPEILSAQNPASALRARRGIIAFHGIAGYAGGGHIDLIDNSADALNCASACYFGAKQVWFWPLARSPRS</sequence>
<dbReference type="Gene3D" id="4.10.280.80">
    <property type="match status" value="1"/>
</dbReference>
<organism evidence="1 2">
    <name type="scientific">Paracoccus fistulariae</name>
    <dbReference type="NCBI Taxonomy" id="658446"/>
    <lineage>
        <taxon>Bacteria</taxon>
        <taxon>Pseudomonadati</taxon>
        <taxon>Pseudomonadota</taxon>
        <taxon>Alphaproteobacteria</taxon>
        <taxon>Rhodobacterales</taxon>
        <taxon>Paracoccaceae</taxon>
        <taxon>Paracoccus</taxon>
    </lineage>
</organism>
<keyword evidence="2" id="KW-1185">Reference proteome</keyword>
<name>A0ABY7SHC4_9RHOB</name>
<proteinExistence type="predicted"/>
<evidence type="ECO:0000313" key="1">
    <source>
        <dbReference type="EMBL" id="WCR06206.1"/>
    </source>
</evidence>
<reference evidence="1 2" key="1">
    <citation type="submission" date="2021-01" db="EMBL/GenBank/DDBJ databases">
        <title>Biogeographic distribution of Paracoccus.</title>
        <authorList>
            <person name="Hollensteiner J."/>
            <person name="Leineberger J."/>
            <person name="Brinkhoff T."/>
            <person name="Daniel R."/>
        </authorList>
    </citation>
    <scope>NUCLEOTIDE SEQUENCE [LARGE SCALE GENOMIC DNA]</scope>
    <source>
        <strain evidence="1 2">KCTC 22803</strain>
    </source>
</reference>
<dbReference type="RefSeq" id="WP_271883917.1">
    <property type="nucleotide sequence ID" value="NZ_CP067136.1"/>
</dbReference>
<dbReference type="Pfam" id="PF14113">
    <property type="entry name" value="Tae4"/>
    <property type="match status" value="1"/>
</dbReference>
<dbReference type="Proteomes" id="UP001219349">
    <property type="component" value="Chromosome"/>
</dbReference>
<dbReference type="Gene3D" id="3.90.1720.80">
    <property type="match status" value="1"/>
</dbReference>
<accession>A0ABY7SHC4</accession>
<protein>
    <submittedName>
        <fullName evidence="1">Type VI secretion system amidase effector protein Tae4</fullName>
    </submittedName>
</protein>
<dbReference type="InterPro" id="IPR025562">
    <property type="entry name" value="Tae4"/>
</dbReference>
<evidence type="ECO:0000313" key="2">
    <source>
        <dbReference type="Proteomes" id="UP001219349"/>
    </source>
</evidence>
<dbReference type="EMBL" id="CP067136">
    <property type="protein sequence ID" value="WCR06206.1"/>
    <property type="molecule type" value="Genomic_DNA"/>
</dbReference>
<gene>
    <name evidence="1" type="ORF">JHX87_11965</name>
</gene>